<organism evidence="1 2">
    <name type="scientific">Pelagivirga sediminicola</name>
    <dbReference type="NCBI Taxonomy" id="2170575"/>
    <lineage>
        <taxon>Bacteria</taxon>
        <taxon>Pseudomonadati</taxon>
        <taxon>Pseudomonadota</taxon>
        <taxon>Alphaproteobacteria</taxon>
        <taxon>Rhodobacterales</taxon>
        <taxon>Paracoccaceae</taxon>
        <taxon>Pelagivirga</taxon>
    </lineage>
</organism>
<name>A0A2T7GAJ9_9RHOB</name>
<keyword evidence="2" id="KW-1185">Reference proteome</keyword>
<gene>
    <name evidence="1" type="ORF">DC366_00185</name>
</gene>
<dbReference type="OrthoDB" id="7864216at2"/>
<comment type="caution">
    <text evidence="1">The sequence shown here is derived from an EMBL/GenBank/DDBJ whole genome shotgun (WGS) entry which is preliminary data.</text>
</comment>
<dbReference type="AlphaFoldDB" id="A0A2T7GAJ9"/>
<evidence type="ECO:0000313" key="1">
    <source>
        <dbReference type="EMBL" id="PVA11445.1"/>
    </source>
</evidence>
<sequence>MSGDLHSRMLDAHARPDPAALIALYTEAADCANDLDASCFYLTHAYVFALEAGAPQARHLHRRLVRHGREE</sequence>
<evidence type="ECO:0000313" key="2">
    <source>
        <dbReference type="Proteomes" id="UP000244446"/>
    </source>
</evidence>
<accession>A0A2T7GAJ9</accession>
<proteinExistence type="predicted"/>
<dbReference type="Proteomes" id="UP000244446">
    <property type="component" value="Unassembled WGS sequence"/>
</dbReference>
<reference evidence="1 2" key="1">
    <citation type="submission" date="2018-04" db="EMBL/GenBank/DDBJ databases">
        <title>Pelagivirga bohaiensis gen. nov., sp. nov., a bacterium isolated from the Bohai Sea.</title>
        <authorList>
            <person name="Ji X."/>
        </authorList>
    </citation>
    <scope>NUCLEOTIDE SEQUENCE [LARGE SCALE GENOMIC DNA]</scope>
    <source>
        <strain evidence="1 2">BH-SD19</strain>
    </source>
</reference>
<dbReference type="EMBL" id="QCYH01000001">
    <property type="protein sequence ID" value="PVA11445.1"/>
    <property type="molecule type" value="Genomic_DNA"/>
</dbReference>
<dbReference type="RefSeq" id="WP_108690190.1">
    <property type="nucleotide sequence ID" value="NZ_QCYH01000001.1"/>
</dbReference>
<protein>
    <submittedName>
        <fullName evidence="1">Uncharacterized protein</fullName>
    </submittedName>
</protein>